<dbReference type="GO" id="GO:0000423">
    <property type="term" value="P:mitophagy"/>
    <property type="evidence" value="ECO:0007669"/>
    <property type="project" value="TreeGrafter"/>
</dbReference>
<dbReference type="Proteomes" id="UP000052978">
    <property type="component" value="Unassembled WGS sequence"/>
</dbReference>
<dbReference type="GO" id="GO:0035014">
    <property type="term" value="F:phosphatidylinositol 3-kinase regulator activity"/>
    <property type="evidence" value="ECO:0007669"/>
    <property type="project" value="TreeGrafter"/>
</dbReference>
<organism evidence="1 2">
    <name type="scientific">Myotis brandtii</name>
    <name type="common">Brandt's bat</name>
    <dbReference type="NCBI Taxonomy" id="109478"/>
    <lineage>
        <taxon>Eukaryota</taxon>
        <taxon>Metazoa</taxon>
        <taxon>Chordata</taxon>
        <taxon>Craniata</taxon>
        <taxon>Vertebrata</taxon>
        <taxon>Euteleostomi</taxon>
        <taxon>Mammalia</taxon>
        <taxon>Eutheria</taxon>
        <taxon>Laurasiatheria</taxon>
        <taxon>Chiroptera</taxon>
        <taxon>Yangochiroptera</taxon>
        <taxon>Vespertilionidae</taxon>
        <taxon>Myotis</taxon>
    </lineage>
</organism>
<dbReference type="PANTHER" id="PTHR13664">
    <property type="entry name" value="BECLIN 1-ASSOCIATED AUTOPHAGY-RELATED KEY REGULATOR"/>
    <property type="match status" value="1"/>
</dbReference>
<keyword evidence="2" id="KW-1185">Reference proteome</keyword>
<dbReference type="GO" id="GO:0005776">
    <property type="term" value="C:autophagosome"/>
    <property type="evidence" value="ECO:0007669"/>
    <property type="project" value="TreeGrafter"/>
</dbReference>
<accession>S7PIV8</accession>
<dbReference type="GO" id="GO:0016240">
    <property type="term" value="P:autophagosome membrane docking"/>
    <property type="evidence" value="ECO:0007669"/>
    <property type="project" value="TreeGrafter"/>
</dbReference>
<dbReference type="AlphaFoldDB" id="S7PIV8"/>
<dbReference type="GO" id="GO:0000045">
    <property type="term" value="P:autophagosome assembly"/>
    <property type="evidence" value="ECO:0007669"/>
    <property type="project" value="TreeGrafter"/>
</dbReference>
<reference evidence="1 2" key="1">
    <citation type="journal article" date="2013" name="Nat. Commun.">
        <title>Genome analysis reveals insights into physiology and longevity of the Brandt's bat Myotis brandtii.</title>
        <authorList>
            <person name="Seim I."/>
            <person name="Fang X."/>
            <person name="Xiong Z."/>
            <person name="Lobanov A.V."/>
            <person name="Huang Z."/>
            <person name="Ma S."/>
            <person name="Feng Y."/>
            <person name="Turanov A.A."/>
            <person name="Zhu Y."/>
            <person name="Lenz T.L."/>
            <person name="Gerashchenko M.V."/>
            <person name="Fan D."/>
            <person name="Hee Yim S."/>
            <person name="Yao X."/>
            <person name="Jordan D."/>
            <person name="Xiong Y."/>
            <person name="Ma Y."/>
            <person name="Lyapunov A.N."/>
            <person name="Chen G."/>
            <person name="Kulakova O.I."/>
            <person name="Sun Y."/>
            <person name="Lee S.G."/>
            <person name="Bronson R.T."/>
            <person name="Moskalev A.A."/>
            <person name="Sunyaev S.R."/>
            <person name="Zhang G."/>
            <person name="Krogh A."/>
            <person name="Wang J."/>
            <person name="Gladyshev V.N."/>
        </authorList>
    </citation>
    <scope>NUCLEOTIDE SEQUENCE [LARGE SCALE GENOMIC DNA]</scope>
</reference>
<evidence type="ECO:0000313" key="1">
    <source>
        <dbReference type="EMBL" id="EPQ07907.1"/>
    </source>
</evidence>
<protein>
    <submittedName>
        <fullName evidence="1">Beclin 1-associated autophagy-related key regulator</fullName>
    </submittedName>
</protein>
<dbReference type="GO" id="GO:0043495">
    <property type="term" value="F:protein-membrane adaptor activity"/>
    <property type="evidence" value="ECO:0007669"/>
    <property type="project" value="TreeGrafter"/>
</dbReference>
<dbReference type="GO" id="GO:0035032">
    <property type="term" value="C:phosphatidylinositol 3-kinase complex, class III"/>
    <property type="evidence" value="ECO:0007669"/>
    <property type="project" value="TreeGrafter"/>
</dbReference>
<evidence type="ECO:0000313" key="2">
    <source>
        <dbReference type="Proteomes" id="UP000052978"/>
    </source>
</evidence>
<dbReference type="GO" id="GO:0097632">
    <property type="term" value="C:extrinsic component of phagophore assembly site membrane"/>
    <property type="evidence" value="ECO:0007669"/>
    <property type="project" value="TreeGrafter"/>
</dbReference>
<name>S7PIV8_MYOBR</name>
<dbReference type="PANTHER" id="PTHR13664:SF0">
    <property type="entry name" value="BECLIN 1-ASSOCIATED AUTOPHAGY-RELATED KEY REGULATOR"/>
    <property type="match status" value="1"/>
</dbReference>
<dbReference type="GO" id="GO:0009267">
    <property type="term" value="P:cellular response to starvation"/>
    <property type="evidence" value="ECO:0007669"/>
    <property type="project" value="TreeGrafter"/>
</dbReference>
<sequence length="87" mass="9816">MSKLAEVEDDFHSGRWVCDDHNGDTSNSITGSWISLPNSRDYSAYYNWVEENKTTQGPDMEHNNLLTPSAPHCAMQLSWPTCILIKG</sequence>
<proteinExistence type="predicted"/>
<gene>
    <name evidence="1" type="ORF">D623_10033118</name>
</gene>
<dbReference type="EMBL" id="KE162363">
    <property type="protein sequence ID" value="EPQ07907.1"/>
    <property type="molecule type" value="Genomic_DNA"/>
</dbReference>
<dbReference type="GO" id="GO:0097629">
    <property type="term" value="C:extrinsic component of omegasome membrane"/>
    <property type="evidence" value="ECO:0007669"/>
    <property type="project" value="TreeGrafter"/>
</dbReference>